<accession>A0A1T4W9V1</accession>
<evidence type="ECO:0000256" key="3">
    <source>
        <dbReference type="ARBA" id="ARBA00022989"/>
    </source>
</evidence>
<dbReference type="PANTHER" id="PTHR30386:SF26">
    <property type="entry name" value="TRANSPORT PROTEIN COMB"/>
    <property type="match status" value="1"/>
</dbReference>
<dbReference type="PROSITE" id="PS51257">
    <property type="entry name" value="PROKAR_LIPOPROTEIN"/>
    <property type="match status" value="1"/>
</dbReference>
<keyword evidence="2 6" id="KW-0812">Transmembrane</keyword>
<dbReference type="InterPro" id="IPR050739">
    <property type="entry name" value="MFP"/>
</dbReference>
<evidence type="ECO:0000256" key="6">
    <source>
        <dbReference type="SAM" id="Phobius"/>
    </source>
</evidence>
<proteinExistence type="predicted"/>
<name>A0A1T4W9V1_9GAMM</name>
<keyword evidence="4 6" id="KW-0472">Membrane</keyword>
<evidence type="ECO:0000256" key="2">
    <source>
        <dbReference type="ARBA" id="ARBA00022692"/>
    </source>
</evidence>
<keyword evidence="5" id="KW-0175">Coiled coil</keyword>
<feature type="transmembrane region" description="Helical" evidence="6">
    <location>
        <begin position="20"/>
        <end position="39"/>
    </location>
</feature>
<dbReference type="PRINTS" id="PR01490">
    <property type="entry name" value="RTXTOXIND"/>
</dbReference>
<gene>
    <name evidence="7" type="ORF">SAMN02745132_04819</name>
</gene>
<evidence type="ECO:0000313" key="8">
    <source>
        <dbReference type="Proteomes" id="UP000190162"/>
    </source>
</evidence>
<dbReference type="EMBL" id="FUXU01000179">
    <property type="protein sequence ID" value="SKA73491.1"/>
    <property type="molecule type" value="Genomic_DNA"/>
</dbReference>
<reference evidence="8" key="1">
    <citation type="submission" date="2017-02" db="EMBL/GenBank/DDBJ databases">
        <authorList>
            <person name="Varghese N."/>
            <person name="Submissions S."/>
        </authorList>
    </citation>
    <scope>NUCLEOTIDE SEQUENCE [LARGE SCALE GENOMIC DNA]</scope>
    <source>
        <strain evidence="8">DSM 22720</strain>
    </source>
</reference>
<keyword evidence="3 6" id="KW-1133">Transmembrane helix</keyword>
<dbReference type="AlphaFoldDB" id="A0A1T4W9V1"/>
<comment type="subcellular location">
    <subcellularLocation>
        <location evidence="1">Membrane</location>
        <topology evidence="1">Single-pass membrane protein</topology>
    </subcellularLocation>
</comment>
<evidence type="ECO:0000256" key="5">
    <source>
        <dbReference type="SAM" id="Coils"/>
    </source>
</evidence>
<feature type="coiled-coil region" evidence="5">
    <location>
        <begin position="135"/>
        <end position="162"/>
    </location>
</feature>
<dbReference type="Proteomes" id="UP000190162">
    <property type="component" value="Unassembled WGS sequence"/>
</dbReference>
<evidence type="ECO:0000256" key="4">
    <source>
        <dbReference type="ARBA" id="ARBA00023136"/>
    </source>
</evidence>
<dbReference type="PANTHER" id="PTHR30386">
    <property type="entry name" value="MEMBRANE FUSION SUBUNIT OF EMRAB-TOLC MULTIDRUG EFFLUX PUMP"/>
    <property type="match status" value="1"/>
</dbReference>
<keyword evidence="8" id="KW-1185">Reference proteome</keyword>
<protein>
    <submittedName>
        <fullName evidence="7">Type I secretion membrane fusion protein, HlyD family</fullName>
    </submittedName>
</protein>
<evidence type="ECO:0000313" key="7">
    <source>
        <dbReference type="EMBL" id="SKA73491.1"/>
    </source>
</evidence>
<sequence length="419" mass="47892">MNSKLVDISTAQTPSYLRKIGIFVLLLFACLFIWMRFSYVDVGVTAVGKIELVGENQYFTPSKKMKVALINVTEGQNVKKGDLLIAFDLSDGKKRHERLKKENAMLEEKTEAYSVMLGLLNIDNNKVNTLHKEIVTDFKSNLALKENEIERLQVERRSLDSLIDAKRVEENYLEIMLIMKNKQAFENEQTRQLEIQKELASVQQDIKSAQIKIESVASETAKVKLEIDQYRSGKYIEWRRSLGHAHAKLVANESALQEIKQLLNNEQVFAADDGVITTLLNIIPGTWVEPGKPIMSLEKSGKSARVKANVPIDHLTWARIANESKVIFSEFPENNYGHLIGEYRSYNTEIQQEEGKGEFYEVYMDIKDNKMKNLPKDFGFFDGQNVSIVFGRDKRTILSYALNPITRGMHKTIVDPHLN</sequence>
<dbReference type="GO" id="GO:0016020">
    <property type="term" value="C:membrane"/>
    <property type="evidence" value="ECO:0007669"/>
    <property type="project" value="UniProtKB-SubCell"/>
</dbReference>
<evidence type="ECO:0000256" key="1">
    <source>
        <dbReference type="ARBA" id="ARBA00004167"/>
    </source>
</evidence>
<dbReference type="OrthoDB" id="9775513at2"/>
<organism evidence="7 8">
    <name type="scientific">Enterovibrio nigricans DSM 22720</name>
    <dbReference type="NCBI Taxonomy" id="1121868"/>
    <lineage>
        <taxon>Bacteria</taxon>
        <taxon>Pseudomonadati</taxon>
        <taxon>Pseudomonadota</taxon>
        <taxon>Gammaproteobacteria</taxon>
        <taxon>Vibrionales</taxon>
        <taxon>Vibrionaceae</taxon>
        <taxon>Enterovibrio</taxon>
    </lineage>
</organism>
<dbReference type="RefSeq" id="WP_078754782.1">
    <property type="nucleotide sequence ID" value="NZ_FUXU01000179.1"/>
</dbReference>